<dbReference type="InterPro" id="IPR015914">
    <property type="entry name" value="PAPs_N"/>
</dbReference>
<protein>
    <recommendedName>
        <fullName evidence="9">Purple acid phosphatase</fullName>
        <ecNumber evidence="9">3.1.3.2</ecNumber>
    </recommendedName>
</protein>
<dbReference type="Pfam" id="PF00149">
    <property type="entry name" value="Metallophos"/>
    <property type="match status" value="1"/>
</dbReference>
<dbReference type="InterPro" id="IPR029052">
    <property type="entry name" value="Metallo-depent_PP-like"/>
</dbReference>
<keyword evidence="5" id="KW-0732">Signal</keyword>
<evidence type="ECO:0000256" key="3">
    <source>
        <dbReference type="ARBA" id="ARBA00001962"/>
    </source>
</evidence>
<comment type="similarity">
    <text evidence="4 9">Belongs to the metallophosphoesterase superfamily. Purple acid phosphatase family.</text>
</comment>
<dbReference type="SUPFAM" id="SSF56300">
    <property type="entry name" value="Metallo-dependent phosphatases"/>
    <property type="match status" value="1"/>
</dbReference>
<comment type="caution">
    <text evidence="13">The sequence shown here is derived from an EMBL/GenBank/DDBJ whole genome shotgun (WGS) entry which is preliminary data.</text>
</comment>
<dbReference type="SUPFAM" id="SSF49363">
    <property type="entry name" value="Purple acid phosphatase, N-terminal domain"/>
    <property type="match status" value="1"/>
</dbReference>
<keyword evidence="14" id="KW-1185">Reference proteome</keyword>
<evidence type="ECO:0000256" key="4">
    <source>
        <dbReference type="ARBA" id="ARBA00008723"/>
    </source>
</evidence>
<evidence type="ECO:0000313" key="13">
    <source>
        <dbReference type="EMBL" id="KAK7337223.1"/>
    </source>
</evidence>
<evidence type="ECO:0000256" key="6">
    <source>
        <dbReference type="ARBA" id="ARBA00022801"/>
    </source>
</evidence>
<dbReference type="GO" id="GO:0003993">
    <property type="term" value="F:acid phosphatase activity"/>
    <property type="evidence" value="ECO:0007669"/>
    <property type="project" value="UniProtKB-EC"/>
</dbReference>
<dbReference type="Pfam" id="PF14008">
    <property type="entry name" value="Metallophos_C"/>
    <property type="match status" value="1"/>
</dbReference>
<dbReference type="InterPro" id="IPR041792">
    <property type="entry name" value="MPP_PAP"/>
</dbReference>
<dbReference type="InterPro" id="IPR008963">
    <property type="entry name" value="Purple_acid_Pase-like_N"/>
</dbReference>
<reference evidence="13 14" key="1">
    <citation type="submission" date="2024-01" db="EMBL/GenBank/DDBJ databases">
        <title>The genomes of 5 underutilized Papilionoideae crops provide insights into root nodulation and disease resistanc.</title>
        <authorList>
            <person name="Jiang F."/>
        </authorList>
    </citation>
    <scope>NUCLEOTIDE SEQUENCE [LARGE SCALE GENOMIC DNA]</scope>
    <source>
        <strain evidence="13">LVBAO_FW01</strain>
        <tissue evidence="13">Leaves</tissue>
    </source>
</reference>
<keyword evidence="6 9" id="KW-0378">Hydrolase</keyword>
<feature type="domain" description="Calcineurin-like phosphoesterase" evidence="10">
    <location>
        <begin position="187"/>
        <end position="377"/>
    </location>
</feature>
<evidence type="ECO:0000256" key="8">
    <source>
        <dbReference type="ARBA" id="ARBA00023180"/>
    </source>
</evidence>
<comment type="cofactor">
    <cofactor evidence="2">
        <name>Zn(2+)</name>
        <dbReference type="ChEBI" id="CHEBI:29105"/>
    </cofactor>
</comment>
<dbReference type="InterPro" id="IPR004843">
    <property type="entry name" value="Calcineurin-like_PHP"/>
</dbReference>
<dbReference type="GO" id="GO:0046872">
    <property type="term" value="F:metal ion binding"/>
    <property type="evidence" value="ECO:0007669"/>
    <property type="project" value="InterPro"/>
</dbReference>
<feature type="domain" description="Purple acid phosphatase C-terminal" evidence="11">
    <location>
        <begin position="392"/>
        <end position="454"/>
    </location>
</feature>
<evidence type="ECO:0000259" key="12">
    <source>
        <dbReference type="Pfam" id="PF16656"/>
    </source>
</evidence>
<feature type="domain" description="Purple acid phosphatase N-terminal" evidence="12">
    <location>
        <begin position="91"/>
        <end position="178"/>
    </location>
</feature>
<accession>A0AAN9LPK6</accession>
<dbReference type="Gene3D" id="2.60.40.380">
    <property type="entry name" value="Purple acid phosphatase-like, N-terminal"/>
    <property type="match status" value="1"/>
</dbReference>
<dbReference type="Gene3D" id="3.60.21.10">
    <property type="match status" value="1"/>
</dbReference>
<keyword evidence="7" id="KW-0862">Zinc</keyword>
<dbReference type="CDD" id="cd00839">
    <property type="entry name" value="MPP_PAPs"/>
    <property type="match status" value="1"/>
</dbReference>
<dbReference type="PANTHER" id="PTHR22953:SF133">
    <property type="entry name" value="PURPLE ACID PHOSPHATASE"/>
    <property type="match status" value="1"/>
</dbReference>
<comment type="catalytic activity">
    <reaction evidence="1 9">
        <text>a phosphate monoester + H2O = an alcohol + phosphate</text>
        <dbReference type="Rhea" id="RHEA:15017"/>
        <dbReference type="ChEBI" id="CHEBI:15377"/>
        <dbReference type="ChEBI" id="CHEBI:30879"/>
        <dbReference type="ChEBI" id="CHEBI:43474"/>
        <dbReference type="ChEBI" id="CHEBI:67140"/>
        <dbReference type="EC" id="3.1.3.2"/>
    </reaction>
</comment>
<dbReference type="EC" id="3.1.3.2" evidence="9"/>
<evidence type="ECO:0000259" key="10">
    <source>
        <dbReference type="Pfam" id="PF00149"/>
    </source>
</evidence>
<comment type="cofactor">
    <cofactor evidence="3">
        <name>Fe cation</name>
        <dbReference type="ChEBI" id="CHEBI:24875"/>
    </cofactor>
</comment>
<evidence type="ECO:0000313" key="14">
    <source>
        <dbReference type="Proteomes" id="UP001367508"/>
    </source>
</evidence>
<proteinExistence type="inferred from homology"/>
<evidence type="ECO:0000256" key="7">
    <source>
        <dbReference type="ARBA" id="ARBA00022833"/>
    </source>
</evidence>
<gene>
    <name evidence="13" type="ORF">VNO77_17786</name>
</gene>
<keyword evidence="8" id="KW-0325">Glycoprotein</keyword>
<dbReference type="AlphaFoldDB" id="A0AAN9LPK6"/>
<dbReference type="Proteomes" id="UP001367508">
    <property type="component" value="Unassembled WGS sequence"/>
</dbReference>
<dbReference type="EMBL" id="JAYMYQ010000004">
    <property type="protein sequence ID" value="KAK7337223.1"/>
    <property type="molecule type" value="Genomic_DNA"/>
</dbReference>
<evidence type="ECO:0000256" key="2">
    <source>
        <dbReference type="ARBA" id="ARBA00001947"/>
    </source>
</evidence>
<sequence>MYSFLSSTTPLYNWFSLPFTGGYKLQQSTSGRQNKNIMGKYSKSLVTFPILLHTLCILLFPQPLQSQENNFVRQPAGQLIITPHQRSDSDPQQVHISLVGKDRMRVSWITEDKKAESVVEYGTKAGEYSGKASGENSKYQYFFYSSGKIHNVVIGPLKPNTTYFYRCGGSGPEYSLKTPPTKLPIEFVIVGDLGQTEWTASTLKHVDSSDYDVFLLPGDLSYADSQQPLWDSFGRLVEPYASKRPWMVTEGNHEIETFPIIYPQGFQAYNARWPMPFQESASTSNLYYSFDVASIHVIMLGSYTHFDPQSPQYTWLQSDLANIDRANTPWVIALLHAPWYNTNEAHQGEGESMRQAMEELLYKARVDLVFSGHVHAYERFTRIYNNKADSCGPMYVTIGDGGNREGLALQFKNPPSPLWLYREPSFGHGRLRILNETHARWSWYRNNDADAVVADGVWIESLSSSKACSKTPNQQVVTAHEEL</sequence>
<dbReference type="InterPro" id="IPR025733">
    <property type="entry name" value="PAPs_C"/>
</dbReference>
<organism evidence="13 14">
    <name type="scientific">Canavalia gladiata</name>
    <name type="common">Sword bean</name>
    <name type="synonym">Dolichos gladiatus</name>
    <dbReference type="NCBI Taxonomy" id="3824"/>
    <lineage>
        <taxon>Eukaryota</taxon>
        <taxon>Viridiplantae</taxon>
        <taxon>Streptophyta</taxon>
        <taxon>Embryophyta</taxon>
        <taxon>Tracheophyta</taxon>
        <taxon>Spermatophyta</taxon>
        <taxon>Magnoliopsida</taxon>
        <taxon>eudicotyledons</taxon>
        <taxon>Gunneridae</taxon>
        <taxon>Pentapetalae</taxon>
        <taxon>rosids</taxon>
        <taxon>fabids</taxon>
        <taxon>Fabales</taxon>
        <taxon>Fabaceae</taxon>
        <taxon>Papilionoideae</taxon>
        <taxon>50 kb inversion clade</taxon>
        <taxon>NPAAA clade</taxon>
        <taxon>indigoferoid/millettioid clade</taxon>
        <taxon>Phaseoleae</taxon>
        <taxon>Canavalia</taxon>
    </lineage>
</organism>
<dbReference type="PANTHER" id="PTHR22953">
    <property type="entry name" value="ACID PHOSPHATASE RELATED"/>
    <property type="match status" value="1"/>
</dbReference>
<evidence type="ECO:0000259" key="11">
    <source>
        <dbReference type="Pfam" id="PF14008"/>
    </source>
</evidence>
<name>A0AAN9LPK6_CANGL</name>
<evidence type="ECO:0000256" key="9">
    <source>
        <dbReference type="RuleBase" id="RU361203"/>
    </source>
</evidence>
<dbReference type="InterPro" id="IPR039331">
    <property type="entry name" value="PAPs-like"/>
</dbReference>
<evidence type="ECO:0000256" key="5">
    <source>
        <dbReference type="ARBA" id="ARBA00022729"/>
    </source>
</evidence>
<evidence type="ECO:0000256" key="1">
    <source>
        <dbReference type="ARBA" id="ARBA00000032"/>
    </source>
</evidence>
<dbReference type="Pfam" id="PF16656">
    <property type="entry name" value="Pur_ac_phosph_N"/>
    <property type="match status" value="1"/>
</dbReference>